<dbReference type="GO" id="GO:0016853">
    <property type="term" value="F:isomerase activity"/>
    <property type="evidence" value="ECO:0007669"/>
    <property type="project" value="UniProtKB-KW"/>
</dbReference>
<dbReference type="EMBL" id="RQGD01000014">
    <property type="protein sequence ID" value="TGL61889.1"/>
    <property type="molecule type" value="Genomic_DNA"/>
</dbReference>
<dbReference type="GO" id="GO:0046872">
    <property type="term" value="F:metal ion binding"/>
    <property type="evidence" value="ECO:0007669"/>
    <property type="project" value="UniProtKB-KW"/>
</dbReference>
<comment type="similarity">
    <text evidence="3">Belongs to the radical SAM superfamily. KamA family.</text>
</comment>
<dbReference type="PANTHER" id="PTHR30538">
    <property type="entry name" value="LYSINE 2,3-AMINOMUTASE-RELATED"/>
    <property type="match status" value="1"/>
</dbReference>
<feature type="binding site" evidence="11">
    <location>
        <position position="115"/>
    </location>
    <ligand>
        <name>[4Fe-4S] cluster</name>
        <dbReference type="ChEBI" id="CHEBI:49883"/>
        <note>4Fe-4S-S-AdoMet</note>
    </ligand>
</feature>
<name>A0A4R9K6I9_9LEPT</name>
<dbReference type="OrthoDB" id="9768064at2"/>
<dbReference type="PROSITE" id="PS51918">
    <property type="entry name" value="RADICAL_SAM"/>
    <property type="match status" value="1"/>
</dbReference>
<dbReference type="SUPFAM" id="SSF102114">
    <property type="entry name" value="Radical SAM enzymes"/>
    <property type="match status" value="1"/>
</dbReference>
<dbReference type="Pfam" id="PF04055">
    <property type="entry name" value="Radical_SAM"/>
    <property type="match status" value="1"/>
</dbReference>
<keyword evidence="6 11" id="KW-0479">Metal-binding</keyword>
<comment type="caution">
    <text evidence="15">The sequence shown here is derived from an EMBL/GenBank/DDBJ whole genome shotgun (WGS) entry which is preliminary data.</text>
</comment>
<accession>A0A4R9K6I9</accession>
<dbReference type="InterPro" id="IPR058240">
    <property type="entry name" value="rSAM_sf"/>
</dbReference>
<dbReference type="GO" id="GO:0051539">
    <property type="term" value="F:4 iron, 4 sulfur cluster binding"/>
    <property type="evidence" value="ECO:0007669"/>
    <property type="project" value="UniProtKB-KW"/>
</dbReference>
<sequence length="354" mass="40930">MTWNDWKWQLQNRIVDLETLQDNIALTEEEKVSFQEASAFFSFSVTPYYLSLIDRNNPNCPIRKQTIPRPEELVWNPNEVEDPLAEQKFMPVKGVTHRYPDRALWYISHTCAVYCRFCTRKRKVSKPEETPNREEWEKALEYFRSHSEIREVILSGGDPLTLADSQLDYLLDQLNQIKHINHIRIHSRYPVTLPMRITPSLCEVLSKYFPLYLVSHFNHSSELTKEACSAIKMLIQKGNVIVLNQSVLLNGINDTVKDLEELNYKLIRSGVKPYYLHQCDEVVGSGGFVVPITKGLEIMFELRGRRSGISIPTYVKDLTGGGGKVTLNPNYLVSANETKLVMKNYNEDEFEISH</sequence>
<proteinExistence type="inferred from homology"/>
<dbReference type="Pfam" id="PF12544">
    <property type="entry name" value="LAM_C"/>
    <property type="match status" value="1"/>
</dbReference>
<evidence type="ECO:0000259" key="14">
    <source>
        <dbReference type="PROSITE" id="PS51918"/>
    </source>
</evidence>
<dbReference type="NCBIfam" id="TIGR00238">
    <property type="entry name" value="KamA family radical SAM protein"/>
    <property type="match status" value="1"/>
</dbReference>
<dbReference type="AlphaFoldDB" id="A0A4R9K6I9"/>
<feature type="domain" description="Radical SAM core" evidence="14">
    <location>
        <begin position="97"/>
        <end position="312"/>
    </location>
</feature>
<evidence type="ECO:0000256" key="13">
    <source>
        <dbReference type="SAM" id="Coils"/>
    </source>
</evidence>
<evidence type="ECO:0000256" key="1">
    <source>
        <dbReference type="ARBA" id="ARBA00001933"/>
    </source>
</evidence>
<keyword evidence="8" id="KW-0408">Iron</keyword>
<protein>
    <submittedName>
        <fullName evidence="15">KamA family radical SAM protein</fullName>
    </submittedName>
</protein>
<evidence type="ECO:0000256" key="11">
    <source>
        <dbReference type="PIRSR" id="PIRSR004911-1"/>
    </source>
</evidence>
<dbReference type="Gene3D" id="3.20.20.70">
    <property type="entry name" value="Aldolase class I"/>
    <property type="match status" value="1"/>
</dbReference>
<dbReference type="RefSeq" id="WP_135622551.1">
    <property type="nucleotide sequence ID" value="NZ_RQGD01000014.1"/>
</dbReference>
<keyword evidence="4 11" id="KW-0004">4Fe-4S</keyword>
<keyword evidence="10" id="KW-0413">Isomerase</keyword>
<dbReference type="Gene3D" id="6.10.140.1170">
    <property type="match status" value="1"/>
</dbReference>
<evidence type="ECO:0000256" key="9">
    <source>
        <dbReference type="ARBA" id="ARBA00023014"/>
    </source>
</evidence>
<keyword evidence="13" id="KW-0175">Coiled coil</keyword>
<dbReference type="Proteomes" id="UP000297693">
    <property type="component" value="Unassembled WGS sequence"/>
</dbReference>
<keyword evidence="5" id="KW-0949">S-adenosyl-L-methionine</keyword>
<comment type="cofactor">
    <cofactor evidence="2">
        <name>[4Fe-4S] cluster</name>
        <dbReference type="ChEBI" id="CHEBI:49883"/>
    </cofactor>
</comment>
<evidence type="ECO:0000256" key="3">
    <source>
        <dbReference type="ARBA" id="ARBA00008703"/>
    </source>
</evidence>
<dbReference type="PANTHER" id="PTHR30538:SF1">
    <property type="entry name" value="L-LYSINE 2,3-AMINOMUTASE"/>
    <property type="match status" value="1"/>
</dbReference>
<evidence type="ECO:0000256" key="8">
    <source>
        <dbReference type="ARBA" id="ARBA00023004"/>
    </source>
</evidence>
<evidence type="ECO:0000256" key="4">
    <source>
        <dbReference type="ARBA" id="ARBA00022485"/>
    </source>
</evidence>
<keyword evidence="7 12" id="KW-0663">Pyridoxal phosphate</keyword>
<keyword evidence="16" id="KW-1185">Reference proteome</keyword>
<evidence type="ECO:0000313" key="15">
    <source>
        <dbReference type="EMBL" id="TGL61889.1"/>
    </source>
</evidence>
<reference evidence="15" key="1">
    <citation type="journal article" date="2019" name="PLoS Negl. Trop. Dis.">
        <title>Revisiting the worldwide diversity of Leptospira species in the environment.</title>
        <authorList>
            <person name="Vincent A.T."/>
            <person name="Schiettekatte O."/>
            <person name="Bourhy P."/>
            <person name="Veyrier F.J."/>
            <person name="Picardeau M."/>
        </authorList>
    </citation>
    <scope>NUCLEOTIDE SEQUENCE [LARGE SCALE GENOMIC DNA]</scope>
    <source>
        <strain evidence="15">201702476</strain>
    </source>
</reference>
<dbReference type="PIRSF" id="PIRSF004911">
    <property type="entry name" value="DUF160"/>
    <property type="match status" value="1"/>
</dbReference>
<dbReference type="CDD" id="cd01335">
    <property type="entry name" value="Radical_SAM"/>
    <property type="match status" value="1"/>
</dbReference>
<feature type="binding site" evidence="11">
    <location>
        <position position="118"/>
    </location>
    <ligand>
        <name>[4Fe-4S] cluster</name>
        <dbReference type="ChEBI" id="CHEBI:49883"/>
        <note>4Fe-4S-S-AdoMet</note>
    </ligand>
</feature>
<dbReference type="SFLD" id="SFLDS00029">
    <property type="entry name" value="Radical_SAM"/>
    <property type="match status" value="1"/>
</dbReference>
<evidence type="ECO:0000256" key="7">
    <source>
        <dbReference type="ARBA" id="ARBA00022898"/>
    </source>
</evidence>
<evidence type="ECO:0000256" key="10">
    <source>
        <dbReference type="ARBA" id="ARBA00023235"/>
    </source>
</evidence>
<dbReference type="InterPro" id="IPR007197">
    <property type="entry name" value="rSAM"/>
</dbReference>
<dbReference type="InterPro" id="IPR013785">
    <property type="entry name" value="Aldolase_TIM"/>
</dbReference>
<dbReference type="InterPro" id="IPR003739">
    <property type="entry name" value="Lys_aminomutase/Glu_NH3_mut"/>
</dbReference>
<organism evidence="15 16">
    <name type="scientific">Leptospira ognonensis</name>
    <dbReference type="NCBI Taxonomy" id="2484945"/>
    <lineage>
        <taxon>Bacteria</taxon>
        <taxon>Pseudomonadati</taxon>
        <taxon>Spirochaetota</taxon>
        <taxon>Spirochaetia</taxon>
        <taxon>Leptospirales</taxon>
        <taxon>Leptospiraceae</taxon>
        <taxon>Leptospira</taxon>
    </lineage>
</organism>
<feature type="binding site" evidence="11">
    <location>
        <position position="111"/>
    </location>
    <ligand>
        <name>[4Fe-4S] cluster</name>
        <dbReference type="ChEBI" id="CHEBI:49883"/>
        <note>4Fe-4S-S-AdoMet</note>
    </ligand>
</feature>
<dbReference type="InterPro" id="IPR025895">
    <property type="entry name" value="LAM_C_dom"/>
</dbReference>
<feature type="modified residue" description="N6-(pyridoxal phosphate)lysine" evidence="12">
    <location>
        <position position="324"/>
    </location>
</feature>
<dbReference type="SFLD" id="SFLDG01070">
    <property type="entry name" value="PLP-dependent"/>
    <property type="match status" value="1"/>
</dbReference>
<evidence type="ECO:0000313" key="16">
    <source>
        <dbReference type="Proteomes" id="UP000297693"/>
    </source>
</evidence>
<evidence type="ECO:0000256" key="2">
    <source>
        <dbReference type="ARBA" id="ARBA00001966"/>
    </source>
</evidence>
<evidence type="ECO:0000256" key="5">
    <source>
        <dbReference type="ARBA" id="ARBA00022691"/>
    </source>
</evidence>
<comment type="cofactor">
    <cofactor evidence="1 12">
        <name>pyridoxal 5'-phosphate</name>
        <dbReference type="ChEBI" id="CHEBI:597326"/>
    </cofactor>
</comment>
<evidence type="ECO:0000256" key="6">
    <source>
        <dbReference type="ARBA" id="ARBA00022723"/>
    </source>
</evidence>
<feature type="coiled-coil region" evidence="13">
    <location>
        <begin position="10"/>
        <end position="37"/>
    </location>
</feature>
<evidence type="ECO:0000256" key="12">
    <source>
        <dbReference type="PIRSR" id="PIRSR603739-50"/>
    </source>
</evidence>
<gene>
    <name evidence="15" type="ORF">EHQ58_04590</name>
</gene>
<keyword evidence="9 11" id="KW-0411">Iron-sulfur</keyword>